<keyword evidence="1" id="KW-0472">Membrane</keyword>
<dbReference type="AlphaFoldDB" id="A0A8X7ZGU0"/>
<accession>A0A8X7ZGU0</accession>
<gene>
    <name evidence="2" type="ORF">POTOM_027397</name>
</gene>
<sequence>MAGWPASNNQKMNSRALKENDLLLGPLLSPSSGFDLMQNCDLPPPLKVFSGSDKTVISSMNRAFSMIGREHDHDDFDVYRGCGGENYEKLEVLKALRLSQTRARDAERKAASLIKERDCVANALFHDSFQLFAYRQWVRLLEFQVLKAEEQWQQQEKKLCCGCGRSKEVKDQLEEEEGSDDGSREYWINVALTFFLGFVGFGLAFGCCYVEVFTGTNNTRLEKEVVKNQVMPACTDLRWTLHSSPLLKKPMNRPSKHAGHTYTRHGCNLPVSRLYIQTGQLFAFCFPLHQSLSDKSGSSLSSCISHMKGMDDTPSGICYKSPQNMPHGQMGHQLSVNQQLDKLKGSQEMGKTGRLTLFEAENDSKEETLKSSSDLSLEKRGLKSVSNMGALQLPRAQLIGKLSSLSMLIQVAPSSTPDKTMSAAFKPASVLYLRQTNGAGIFTIKPMS</sequence>
<reference evidence="2" key="1">
    <citation type="journal article" date="2020" name="bioRxiv">
        <title>Hybrid origin of Populus tomentosa Carr. identified through genome sequencing and phylogenomic analysis.</title>
        <authorList>
            <person name="An X."/>
            <person name="Gao K."/>
            <person name="Chen Z."/>
            <person name="Li J."/>
            <person name="Yang X."/>
            <person name="Yang X."/>
            <person name="Zhou J."/>
            <person name="Guo T."/>
            <person name="Zhao T."/>
            <person name="Huang S."/>
            <person name="Miao D."/>
            <person name="Khan W.U."/>
            <person name="Rao P."/>
            <person name="Ye M."/>
            <person name="Lei B."/>
            <person name="Liao W."/>
            <person name="Wang J."/>
            <person name="Ji L."/>
            <person name="Li Y."/>
            <person name="Guo B."/>
            <person name="Mustafa N.S."/>
            <person name="Li S."/>
            <person name="Yun Q."/>
            <person name="Keller S.R."/>
            <person name="Mao J."/>
            <person name="Zhang R."/>
            <person name="Strauss S.H."/>
        </authorList>
    </citation>
    <scope>NUCLEOTIDE SEQUENCE</scope>
    <source>
        <strain evidence="2">GM15</strain>
        <tissue evidence="2">Leaf</tissue>
    </source>
</reference>
<keyword evidence="3" id="KW-1185">Reference proteome</keyword>
<dbReference type="OrthoDB" id="1673621at2759"/>
<proteinExistence type="predicted"/>
<dbReference type="PANTHER" id="PTHR33868:SF10">
    <property type="entry name" value="OS08G0483100 PROTEIN"/>
    <property type="match status" value="1"/>
</dbReference>
<keyword evidence="1" id="KW-0812">Transmembrane</keyword>
<feature type="transmembrane region" description="Helical" evidence="1">
    <location>
        <begin position="186"/>
        <end position="210"/>
    </location>
</feature>
<evidence type="ECO:0000313" key="3">
    <source>
        <dbReference type="Proteomes" id="UP000886885"/>
    </source>
</evidence>
<name>A0A8X7ZGU0_POPTO</name>
<evidence type="ECO:0000313" key="2">
    <source>
        <dbReference type="EMBL" id="KAG6768480.1"/>
    </source>
</evidence>
<evidence type="ECO:0000256" key="1">
    <source>
        <dbReference type="SAM" id="Phobius"/>
    </source>
</evidence>
<dbReference type="EMBL" id="JAAWWB010000013">
    <property type="protein sequence ID" value="KAG6768480.1"/>
    <property type="molecule type" value="Genomic_DNA"/>
</dbReference>
<dbReference type="Proteomes" id="UP000886885">
    <property type="component" value="Chromosome 7A"/>
</dbReference>
<organism evidence="2 3">
    <name type="scientific">Populus tomentosa</name>
    <name type="common">Chinese white poplar</name>
    <dbReference type="NCBI Taxonomy" id="118781"/>
    <lineage>
        <taxon>Eukaryota</taxon>
        <taxon>Viridiplantae</taxon>
        <taxon>Streptophyta</taxon>
        <taxon>Embryophyta</taxon>
        <taxon>Tracheophyta</taxon>
        <taxon>Spermatophyta</taxon>
        <taxon>Magnoliopsida</taxon>
        <taxon>eudicotyledons</taxon>
        <taxon>Gunneridae</taxon>
        <taxon>Pentapetalae</taxon>
        <taxon>rosids</taxon>
        <taxon>fabids</taxon>
        <taxon>Malpighiales</taxon>
        <taxon>Salicaceae</taxon>
        <taxon>Saliceae</taxon>
        <taxon>Populus</taxon>
    </lineage>
</organism>
<dbReference type="PANTHER" id="PTHR33868">
    <property type="entry name" value="EXPRESSED PROTEIN"/>
    <property type="match status" value="1"/>
</dbReference>
<comment type="caution">
    <text evidence="2">The sequence shown here is derived from an EMBL/GenBank/DDBJ whole genome shotgun (WGS) entry which is preliminary data.</text>
</comment>
<keyword evidence="1" id="KW-1133">Transmembrane helix</keyword>
<protein>
    <submittedName>
        <fullName evidence="2">Uncharacterized protein</fullName>
    </submittedName>
</protein>